<keyword evidence="2" id="KW-0677">Repeat</keyword>
<feature type="transmembrane region" description="Helical" evidence="4">
    <location>
        <begin position="624"/>
        <end position="648"/>
    </location>
</feature>
<dbReference type="GO" id="GO:0007166">
    <property type="term" value="P:cell surface receptor signaling pathway"/>
    <property type="evidence" value="ECO:0007669"/>
    <property type="project" value="TreeGrafter"/>
</dbReference>
<feature type="transmembrane region" description="Helical" evidence="4">
    <location>
        <begin position="552"/>
        <end position="572"/>
    </location>
</feature>
<name>A0AAD1XYW7_EUPCR</name>
<feature type="transmembrane region" description="Helical" evidence="4">
    <location>
        <begin position="680"/>
        <end position="699"/>
    </location>
</feature>
<gene>
    <name evidence="6" type="ORF">ECRASSUSDP1_LOCUS23054</name>
</gene>
<evidence type="ECO:0000256" key="5">
    <source>
        <dbReference type="SAM" id="SignalP"/>
    </source>
</evidence>
<keyword evidence="4" id="KW-0812">Transmembrane</keyword>
<protein>
    <recommendedName>
        <fullName evidence="8">Lipoprotein</fullName>
    </recommendedName>
</protein>
<feature type="transmembrane region" description="Helical" evidence="4">
    <location>
        <begin position="705"/>
        <end position="724"/>
    </location>
</feature>
<dbReference type="Pfam" id="PF13948">
    <property type="entry name" value="DUF4215"/>
    <property type="match status" value="3"/>
</dbReference>
<evidence type="ECO:0000313" key="7">
    <source>
        <dbReference type="Proteomes" id="UP001295684"/>
    </source>
</evidence>
<evidence type="ECO:0000256" key="2">
    <source>
        <dbReference type="ARBA" id="ARBA00022737"/>
    </source>
</evidence>
<dbReference type="GO" id="GO:0006508">
    <property type="term" value="P:proteolysis"/>
    <property type="evidence" value="ECO:0007669"/>
    <property type="project" value="TreeGrafter"/>
</dbReference>
<accession>A0AAD1XYW7</accession>
<dbReference type="PANTHER" id="PTHR46130:SF3">
    <property type="entry name" value="CHROMOSOME UNDETERMINED SCAFFOLD_33, WHOLE GENOME SHOTGUN SEQUENCE"/>
    <property type="match status" value="1"/>
</dbReference>
<feature type="transmembrane region" description="Helical" evidence="4">
    <location>
        <begin position="446"/>
        <end position="465"/>
    </location>
</feature>
<dbReference type="GO" id="GO:0005615">
    <property type="term" value="C:extracellular space"/>
    <property type="evidence" value="ECO:0007669"/>
    <property type="project" value="TreeGrafter"/>
</dbReference>
<keyword evidence="1 5" id="KW-0732">Signal</keyword>
<feature type="signal peptide" evidence="5">
    <location>
        <begin position="1"/>
        <end position="25"/>
    </location>
</feature>
<evidence type="ECO:0008006" key="8">
    <source>
        <dbReference type="Google" id="ProtNLM"/>
    </source>
</evidence>
<feature type="transmembrane region" description="Helical" evidence="4">
    <location>
        <begin position="477"/>
        <end position="499"/>
    </location>
</feature>
<dbReference type="AlphaFoldDB" id="A0AAD1XYW7"/>
<reference evidence="6" key="1">
    <citation type="submission" date="2023-07" db="EMBL/GenBank/DDBJ databases">
        <authorList>
            <consortium name="AG Swart"/>
            <person name="Singh M."/>
            <person name="Singh A."/>
            <person name="Seah K."/>
            <person name="Emmerich C."/>
        </authorList>
    </citation>
    <scope>NUCLEOTIDE SEQUENCE</scope>
    <source>
        <strain evidence="6">DP1</strain>
    </source>
</reference>
<dbReference type="EMBL" id="CAMPGE010023687">
    <property type="protein sequence ID" value="CAI2381597.1"/>
    <property type="molecule type" value="Genomic_DNA"/>
</dbReference>
<feature type="chain" id="PRO_5041921824" description="Lipoprotein" evidence="5">
    <location>
        <begin position="26"/>
        <end position="932"/>
    </location>
</feature>
<evidence type="ECO:0000256" key="3">
    <source>
        <dbReference type="ARBA" id="ARBA00023157"/>
    </source>
</evidence>
<keyword evidence="7" id="KW-1185">Reference proteome</keyword>
<keyword evidence="4" id="KW-1133">Transmembrane helix</keyword>
<evidence type="ECO:0000256" key="4">
    <source>
        <dbReference type="SAM" id="Phobius"/>
    </source>
</evidence>
<dbReference type="InterPro" id="IPR011936">
    <property type="entry name" value="Myxo_disulph_rpt"/>
</dbReference>
<keyword evidence="3" id="KW-1015">Disulfide bond</keyword>
<dbReference type="Proteomes" id="UP001295684">
    <property type="component" value="Unassembled WGS sequence"/>
</dbReference>
<proteinExistence type="predicted"/>
<dbReference type="InterPro" id="IPR043543">
    <property type="entry name" value="PAPPA/PAPPA2"/>
</dbReference>
<dbReference type="NCBIfam" id="TIGR02232">
    <property type="entry name" value="myxo_disulf_rpt"/>
    <property type="match status" value="5"/>
</dbReference>
<feature type="transmembrane region" description="Helical" evidence="4">
    <location>
        <begin position="593"/>
        <end position="612"/>
    </location>
</feature>
<feature type="transmembrane region" description="Helical" evidence="4">
    <location>
        <begin position="773"/>
        <end position="798"/>
    </location>
</feature>
<dbReference type="GO" id="GO:0004222">
    <property type="term" value="F:metalloendopeptidase activity"/>
    <property type="evidence" value="ECO:0007669"/>
    <property type="project" value="TreeGrafter"/>
</dbReference>
<evidence type="ECO:0000256" key="1">
    <source>
        <dbReference type="ARBA" id="ARBA00022729"/>
    </source>
</evidence>
<dbReference type="PANTHER" id="PTHR46130">
    <property type="entry name" value="LAMGL DOMAIN-CONTAINING PROTEIN"/>
    <property type="match status" value="1"/>
</dbReference>
<comment type="caution">
    <text evidence="6">The sequence shown here is derived from an EMBL/GenBank/DDBJ whole genome shotgun (WGS) entry which is preliminary data.</text>
</comment>
<evidence type="ECO:0000313" key="6">
    <source>
        <dbReference type="EMBL" id="CAI2381597.1"/>
    </source>
</evidence>
<keyword evidence="4" id="KW-0472">Membrane</keyword>
<organism evidence="6 7">
    <name type="scientific">Euplotes crassus</name>
    <dbReference type="NCBI Taxonomy" id="5936"/>
    <lineage>
        <taxon>Eukaryota</taxon>
        <taxon>Sar</taxon>
        <taxon>Alveolata</taxon>
        <taxon>Ciliophora</taxon>
        <taxon>Intramacronucleata</taxon>
        <taxon>Spirotrichea</taxon>
        <taxon>Hypotrichia</taxon>
        <taxon>Euplotida</taxon>
        <taxon>Euplotidae</taxon>
        <taxon>Moneuplotes</taxon>
    </lineage>
</organism>
<sequence>MIKDMARLLSFLLLLIPVICPCGDGIRDAGEQCDNAGALGCTGCVVDTGYTCVGGDTTHRDTCFPTCGDGLKMPGEYCDDGNTASGDGCDKYCRIEKGVSCYDGTTTTKDTCAPNCGDGIKVANENCDDGDVNDLDGCSSICEVEAGWLCDQGTGGRDDICEEVCGDGKNMGNKQCDDKNIYIGDGCDHICIVEAGMACTGGNDTHYDTCTENCGDGRNIGILPCDDGNPRDGDGCSSTCQIERGFDCPIEPQRNDVFNICREICGDGYNFEYFDCDDGNLVNGDGCDNNCEVEVGWRCSYGNSTTADSCWQILPYITNYTLHPDNRILQIHINASVYFTTNFTVNDWEIYASGPREIYVLDWNIDDFDELRITEHVRDFNISLDWDDSVQFFGEGIDKVHFNIINPNNTRSEQFTWALWPQNMTMDAYGMEATNTCGDSNALTNITWALLIVMLCVNIFAFLTFKISMGYTWSLVFVLQYINFIPLTNVFLPSCLMWYHKNTGLVNGYDHIIRDNFIGRMYHHLNLSLMTSYNYRFERYGYIYTSFLDNTADILMCWVYGLLFLCFVVMLAEICREWDYYKHMVRLYQWHMYYKGFMVLYLKVILFSTLNILKFNTGTVMNQISSLLAIIFFCFFVSYPVFHTIWAFKYRKKTLEEKQKSFMFSEILFDEFAVYKSIQFFYFWKFCACRILFAIMILFVQSPVVQLGVLKGIFILNILWLLVVRPFRFYIRMFHSVMNDVGGLVLLGLHYNFMWEGMSNEEYYQYAQYCMRAIIGLIVLNIICVVAHWIFELLFRLFPFCCLGVRKKLQKADADDEEVNPEAEVLSSEESVEPKVVIQPPVEIVIPAAGVLVEKGQEYQMQQDIVVEKEKKKMPKEEFKEASEIKPSNVDNDDEDLVIDQKKTPTGLNNTYNATGTTLFGNTGGGAGLFER</sequence>